<feature type="domain" description="Ricin B lectin" evidence="1">
    <location>
        <begin position="11"/>
        <end position="48"/>
    </location>
</feature>
<dbReference type="Pfam" id="PF14200">
    <property type="entry name" value="RicinB_lectin_2"/>
    <property type="match status" value="1"/>
</dbReference>
<proteinExistence type="predicted"/>
<gene>
    <name evidence="2" type="ORF">LZ495_14360</name>
</gene>
<name>A0AA41PZV7_9ACTN</name>
<sequence length="53" mass="5922">MIKPGTRGNIVINKSSGKCLEIEDSSLSNGARAQQWDCKHQDGSNWYVPWDTV</sequence>
<evidence type="ECO:0000313" key="2">
    <source>
        <dbReference type="EMBL" id="MCF2528395.1"/>
    </source>
</evidence>
<dbReference type="CDD" id="cd00161">
    <property type="entry name" value="beta-trefoil_Ricin-like"/>
    <property type="match status" value="1"/>
</dbReference>
<dbReference type="Proteomes" id="UP001165378">
    <property type="component" value="Unassembled WGS sequence"/>
</dbReference>
<accession>A0AA41PZV7</accession>
<keyword evidence="3" id="KW-1185">Reference proteome</keyword>
<organism evidence="2 3">
    <name type="scientific">Yinghuangia soli</name>
    <dbReference type="NCBI Taxonomy" id="2908204"/>
    <lineage>
        <taxon>Bacteria</taxon>
        <taxon>Bacillati</taxon>
        <taxon>Actinomycetota</taxon>
        <taxon>Actinomycetes</taxon>
        <taxon>Kitasatosporales</taxon>
        <taxon>Streptomycetaceae</taxon>
        <taxon>Yinghuangia</taxon>
    </lineage>
</organism>
<dbReference type="RefSeq" id="WP_235052554.1">
    <property type="nucleotide sequence ID" value="NZ_JAKFHA010000006.1"/>
</dbReference>
<dbReference type="Gene3D" id="2.80.10.50">
    <property type="match status" value="1"/>
</dbReference>
<dbReference type="InterPro" id="IPR035992">
    <property type="entry name" value="Ricin_B-like_lectins"/>
</dbReference>
<comment type="caution">
    <text evidence="2">The sequence shown here is derived from an EMBL/GenBank/DDBJ whole genome shotgun (WGS) entry which is preliminary data.</text>
</comment>
<dbReference type="EMBL" id="JAKFHA010000006">
    <property type="protein sequence ID" value="MCF2528395.1"/>
    <property type="molecule type" value="Genomic_DNA"/>
</dbReference>
<dbReference type="AlphaFoldDB" id="A0AA41PZV7"/>
<reference evidence="2" key="1">
    <citation type="submission" date="2022-01" db="EMBL/GenBank/DDBJ databases">
        <title>Genome-Based Taxonomic Classification of the Phylum Actinobacteria.</title>
        <authorList>
            <person name="Gao Y."/>
        </authorList>
    </citation>
    <scope>NUCLEOTIDE SEQUENCE</scope>
    <source>
        <strain evidence="2">KLBMP 8922</strain>
    </source>
</reference>
<dbReference type="SUPFAM" id="SSF50370">
    <property type="entry name" value="Ricin B-like lectins"/>
    <property type="match status" value="1"/>
</dbReference>
<dbReference type="InterPro" id="IPR000772">
    <property type="entry name" value="Ricin_B_lectin"/>
</dbReference>
<protein>
    <submittedName>
        <fullName evidence="2">RICIN domain-containing protein</fullName>
    </submittedName>
</protein>
<evidence type="ECO:0000259" key="1">
    <source>
        <dbReference type="Pfam" id="PF14200"/>
    </source>
</evidence>
<evidence type="ECO:0000313" key="3">
    <source>
        <dbReference type="Proteomes" id="UP001165378"/>
    </source>
</evidence>